<dbReference type="PANTHER" id="PTHR22847">
    <property type="entry name" value="WD40 REPEAT PROTEIN"/>
    <property type="match status" value="1"/>
</dbReference>
<evidence type="ECO:0000313" key="7">
    <source>
        <dbReference type="Proteomes" id="UP000298787"/>
    </source>
</evidence>
<feature type="compositionally biased region" description="Polar residues" evidence="4">
    <location>
        <begin position="15"/>
        <end position="45"/>
    </location>
</feature>
<sequence>MSEVRVNLCEEAETQHVQDGSSPEASSSDLQSLQPATSSDVSPSLSTEARGLLSLPWEMVTHIASHLPAHCVIAVLPKVCQALRNVGKDNAAWQLRARRLIGSRAGFPVGPKEDFDWPCACLEMEQLITCWTGQGHLVARGTQEEDEEEREHDGEAGGEGREDGREGEIEGVGVVAQEVAYGVDEGMEVAVEGEDGEMQPVVGGDHLARLREALEERLNDDAAALMEDADALADPRNLGNGRQVEMEQHPPSRSPSPPPALECITLPSDHIAQVNSVLLVGGEGKVCATGSRDWNVKLWDLQASSSGTLLHTLGGQGDFSTHRGWVWCLASRGPLLASGGFDSTVRLWDLEAGGAERGLIRPGAAVLCLSCQTDVLLAGTFDKRVSMYDTRAAEPLVKSLRLHGNAVMCLAADDKYIISGSKDCTVAVYDRRAGKGLKRLRLSSFLLSMDYSGSEVWAGDNSGMLHSFSMQTGTIKPLSQFDVGHTALVTGIHRSPGSLYTCSSDRTVKVG</sequence>
<dbReference type="InterPro" id="IPR036322">
    <property type="entry name" value="WD40_repeat_dom_sf"/>
</dbReference>
<dbReference type="PRINTS" id="PR00320">
    <property type="entry name" value="GPROTEINBRPT"/>
</dbReference>
<dbReference type="PANTHER" id="PTHR22847:SF637">
    <property type="entry name" value="WD REPEAT DOMAIN 5B"/>
    <property type="match status" value="1"/>
</dbReference>
<dbReference type="AlphaFoldDB" id="A0A4U5VV14"/>
<dbReference type="EMBL" id="CM014100">
    <property type="protein sequence ID" value="TKS91850.1"/>
    <property type="molecule type" value="Genomic_DNA"/>
</dbReference>
<feature type="region of interest" description="Disordered" evidence="4">
    <location>
        <begin position="233"/>
        <end position="259"/>
    </location>
</feature>
<feature type="repeat" description="WD" evidence="3">
    <location>
        <begin position="267"/>
        <end position="309"/>
    </location>
</feature>
<feature type="repeat" description="WD" evidence="3">
    <location>
        <begin position="319"/>
        <end position="358"/>
    </location>
</feature>
<accession>A0A4U5VV14</accession>
<dbReference type="SMART" id="SM00320">
    <property type="entry name" value="WD40"/>
    <property type="match status" value="5"/>
</dbReference>
<dbReference type="PROSITE" id="PS00678">
    <property type="entry name" value="WD_REPEATS_1"/>
    <property type="match status" value="2"/>
</dbReference>
<evidence type="ECO:0000256" key="4">
    <source>
        <dbReference type="SAM" id="MobiDB-lite"/>
    </source>
</evidence>
<dbReference type="InterPro" id="IPR020472">
    <property type="entry name" value="WD40_PAC1"/>
</dbReference>
<dbReference type="Gene3D" id="2.130.10.10">
    <property type="entry name" value="YVTN repeat-like/Quinoprotein amine dehydrogenase"/>
    <property type="match status" value="1"/>
</dbReference>
<dbReference type="InterPro" id="IPR001680">
    <property type="entry name" value="WD40_rpt"/>
</dbReference>
<dbReference type="InterPro" id="IPR019775">
    <property type="entry name" value="WD40_repeat_CS"/>
</dbReference>
<evidence type="ECO:0000313" key="6">
    <source>
        <dbReference type="EMBL" id="TKS91850.1"/>
    </source>
</evidence>
<protein>
    <submittedName>
        <fullName evidence="6">F-box/WD repeat-containing protein 9 F-box and WD-40 domain-containing protein 9</fullName>
    </submittedName>
</protein>
<name>A0A4U5VV14_COLLU</name>
<organism evidence="6 7">
    <name type="scientific">Collichthys lucidus</name>
    <name type="common">Big head croaker</name>
    <name type="synonym">Sciaena lucida</name>
    <dbReference type="NCBI Taxonomy" id="240159"/>
    <lineage>
        <taxon>Eukaryota</taxon>
        <taxon>Metazoa</taxon>
        <taxon>Chordata</taxon>
        <taxon>Craniata</taxon>
        <taxon>Vertebrata</taxon>
        <taxon>Euteleostomi</taxon>
        <taxon>Actinopterygii</taxon>
        <taxon>Neopterygii</taxon>
        <taxon>Teleostei</taxon>
        <taxon>Neoteleostei</taxon>
        <taxon>Acanthomorphata</taxon>
        <taxon>Eupercaria</taxon>
        <taxon>Sciaenidae</taxon>
        <taxon>Collichthys</taxon>
    </lineage>
</organism>
<dbReference type="GO" id="GO:1990234">
    <property type="term" value="C:transferase complex"/>
    <property type="evidence" value="ECO:0007669"/>
    <property type="project" value="UniProtKB-ARBA"/>
</dbReference>
<dbReference type="SUPFAM" id="SSF81383">
    <property type="entry name" value="F-box domain"/>
    <property type="match status" value="1"/>
</dbReference>
<evidence type="ECO:0000256" key="2">
    <source>
        <dbReference type="ARBA" id="ARBA00022737"/>
    </source>
</evidence>
<keyword evidence="7" id="KW-1185">Reference proteome</keyword>
<dbReference type="InterPro" id="IPR001810">
    <property type="entry name" value="F-box_dom"/>
</dbReference>
<dbReference type="PROSITE" id="PS50181">
    <property type="entry name" value="FBOX"/>
    <property type="match status" value="1"/>
</dbReference>
<gene>
    <name evidence="6" type="ORF">D9C73_025951</name>
</gene>
<dbReference type="Pfam" id="PF00400">
    <property type="entry name" value="WD40"/>
    <property type="match status" value="4"/>
</dbReference>
<dbReference type="InterPro" id="IPR015943">
    <property type="entry name" value="WD40/YVTN_repeat-like_dom_sf"/>
</dbReference>
<feature type="domain" description="F-box" evidence="5">
    <location>
        <begin position="49"/>
        <end position="96"/>
    </location>
</feature>
<evidence type="ECO:0000256" key="3">
    <source>
        <dbReference type="PROSITE-ProRule" id="PRU00221"/>
    </source>
</evidence>
<dbReference type="InterPro" id="IPR036047">
    <property type="entry name" value="F-box-like_dom_sf"/>
</dbReference>
<dbReference type="Proteomes" id="UP000298787">
    <property type="component" value="Chromosome 23"/>
</dbReference>
<proteinExistence type="predicted"/>
<evidence type="ECO:0000259" key="5">
    <source>
        <dbReference type="PROSITE" id="PS50181"/>
    </source>
</evidence>
<dbReference type="PROSITE" id="PS50082">
    <property type="entry name" value="WD_REPEATS_2"/>
    <property type="match status" value="2"/>
</dbReference>
<feature type="region of interest" description="Disordered" evidence="4">
    <location>
        <begin position="1"/>
        <end position="45"/>
    </location>
</feature>
<dbReference type="STRING" id="240159.A0A4U5VV14"/>
<dbReference type="SUPFAM" id="SSF50978">
    <property type="entry name" value="WD40 repeat-like"/>
    <property type="match status" value="1"/>
</dbReference>
<keyword evidence="1 3" id="KW-0853">WD repeat</keyword>
<reference evidence="6 7" key="1">
    <citation type="submission" date="2019-01" db="EMBL/GenBank/DDBJ databases">
        <title>Genome Assembly of Collichthys lucidus.</title>
        <authorList>
            <person name="Cai M."/>
            <person name="Xiao S."/>
        </authorList>
    </citation>
    <scope>NUCLEOTIDE SEQUENCE [LARGE SCALE GENOMIC DNA]</scope>
    <source>
        <strain evidence="6">JT15FE1705JMU</strain>
        <tissue evidence="6">Muscle</tissue>
    </source>
</reference>
<dbReference type="SMART" id="SM00256">
    <property type="entry name" value="FBOX"/>
    <property type="match status" value="1"/>
</dbReference>
<feature type="compositionally biased region" description="Basic and acidic residues" evidence="4">
    <location>
        <begin position="151"/>
        <end position="168"/>
    </location>
</feature>
<dbReference type="CDD" id="cd22135">
    <property type="entry name" value="F-box_FBXW9"/>
    <property type="match status" value="1"/>
</dbReference>
<keyword evidence="2" id="KW-0677">Repeat</keyword>
<evidence type="ECO:0000256" key="1">
    <source>
        <dbReference type="ARBA" id="ARBA00022574"/>
    </source>
</evidence>
<feature type="region of interest" description="Disordered" evidence="4">
    <location>
        <begin position="139"/>
        <end position="168"/>
    </location>
</feature>